<gene>
    <name evidence="2" type="ORF">CFD26_101750</name>
</gene>
<feature type="compositionally biased region" description="Acidic residues" evidence="1">
    <location>
        <begin position="92"/>
        <end position="108"/>
    </location>
</feature>
<evidence type="ECO:0000256" key="1">
    <source>
        <dbReference type="SAM" id="MobiDB-lite"/>
    </source>
</evidence>
<name>A0A3R7JBJ5_9EURO</name>
<accession>A0A3R7JBJ5</accession>
<dbReference type="EMBL" id="NIDN02000285">
    <property type="protein sequence ID" value="RLL93619.1"/>
    <property type="molecule type" value="Genomic_DNA"/>
</dbReference>
<proteinExistence type="predicted"/>
<dbReference type="STRING" id="1245748.A0A3R7JBJ5"/>
<evidence type="ECO:0000313" key="3">
    <source>
        <dbReference type="Proteomes" id="UP000215289"/>
    </source>
</evidence>
<comment type="caution">
    <text evidence="2">The sequence shown here is derived from an EMBL/GenBank/DDBJ whole genome shotgun (WGS) entry which is preliminary data.</text>
</comment>
<dbReference type="AlphaFoldDB" id="A0A3R7JBJ5"/>
<feature type="compositionally biased region" description="Basic and acidic residues" evidence="1">
    <location>
        <begin position="170"/>
        <end position="180"/>
    </location>
</feature>
<protein>
    <submittedName>
        <fullName evidence="2">Uncharacterized protein</fullName>
    </submittedName>
</protein>
<dbReference type="OrthoDB" id="6133115at2759"/>
<keyword evidence="3" id="KW-1185">Reference proteome</keyword>
<evidence type="ECO:0000313" key="2">
    <source>
        <dbReference type="EMBL" id="RLL93619.1"/>
    </source>
</evidence>
<dbReference type="Proteomes" id="UP000215289">
    <property type="component" value="Unassembled WGS sequence"/>
</dbReference>
<organism evidence="2 3">
    <name type="scientific">Aspergillus turcosus</name>
    <dbReference type="NCBI Taxonomy" id="1245748"/>
    <lineage>
        <taxon>Eukaryota</taxon>
        <taxon>Fungi</taxon>
        <taxon>Dikarya</taxon>
        <taxon>Ascomycota</taxon>
        <taxon>Pezizomycotina</taxon>
        <taxon>Eurotiomycetes</taxon>
        <taxon>Eurotiomycetidae</taxon>
        <taxon>Eurotiales</taxon>
        <taxon>Aspergillaceae</taxon>
        <taxon>Aspergillus</taxon>
        <taxon>Aspergillus subgen. Fumigati</taxon>
    </lineage>
</organism>
<feature type="region of interest" description="Disordered" evidence="1">
    <location>
        <begin position="136"/>
        <end position="180"/>
    </location>
</feature>
<feature type="region of interest" description="Disordered" evidence="1">
    <location>
        <begin position="91"/>
        <end position="110"/>
    </location>
</feature>
<sequence length="180" mass="20125">MSSSASSRVESCIQQLTQLISSGRLTAYENEVPLDLWQLELNRLQMWAGTVPWESLNFKSYLGSVLEGQIHRCLRTVERTFTNIQDVLDNNTADEDMSDSGTDDDDADDGRTEMQMIHYFLRDAINCLDRSTAWTRLGPSRGALSGETPSTTRTMVENEPATMAGNEAATEQKEDAPERP</sequence>
<reference evidence="2 3" key="1">
    <citation type="submission" date="2018-08" db="EMBL/GenBank/DDBJ databases">
        <title>Draft genome sequences of two Aspergillus turcosus clinical strains isolated from bronchoalveolar lavage fluid: one azole-susceptible and the other azole-resistant.</title>
        <authorList>
            <person name="Parent-Michaud M."/>
            <person name="Dufresne P.J."/>
            <person name="Fournier E."/>
            <person name="Martineau C."/>
            <person name="Moreira S."/>
            <person name="Perkins V."/>
            <person name="De Repentigny L."/>
            <person name="Dufresne S.F."/>
        </authorList>
    </citation>
    <scope>NUCLEOTIDE SEQUENCE [LARGE SCALE GENOMIC DNA]</scope>
    <source>
        <strain evidence="2">HMR AF 1038</strain>
    </source>
</reference>